<dbReference type="Proteomes" id="UP000597886">
    <property type="component" value="Unassembled WGS sequence"/>
</dbReference>
<dbReference type="Pfam" id="PF12680">
    <property type="entry name" value="SnoaL_2"/>
    <property type="match status" value="1"/>
</dbReference>
<sequence>MQITAPTTAAHAPRIASLYTAVDALDEAGVVEHVTEDVQFQLGNFEQIDGRTAVQAANAGFFATIQGMQHTITGIWSSGDTAFCDGTVHYTRKDQSTHDVRFAARFNFREDRIADYRVYVDISGL</sequence>
<organism evidence="2 3">
    <name type="scientific">Ruegeria atlantica</name>
    <dbReference type="NCBI Taxonomy" id="81569"/>
    <lineage>
        <taxon>Bacteria</taxon>
        <taxon>Pseudomonadati</taxon>
        <taxon>Pseudomonadota</taxon>
        <taxon>Alphaproteobacteria</taxon>
        <taxon>Rhodobacterales</taxon>
        <taxon>Roseobacteraceae</taxon>
        <taxon>Ruegeria</taxon>
    </lineage>
</organism>
<evidence type="ECO:0000313" key="3">
    <source>
        <dbReference type="Proteomes" id="UP000597886"/>
    </source>
</evidence>
<dbReference type="AlphaFoldDB" id="A0AA90YV32"/>
<dbReference type="SUPFAM" id="SSF54427">
    <property type="entry name" value="NTF2-like"/>
    <property type="match status" value="1"/>
</dbReference>
<accession>A0AA90YV32</accession>
<comment type="caution">
    <text evidence="2">The sequence shown here is derived from an EMBL/GenBank/DDBJ whole genome shotgun (WGS) entry which is preliminary data.</text>
</comment>
<feature type="domain" description="SnoaL-like" evidence="1">
    <location>
        <begin position="17"/>
        <end position="115"/>
    </location>
</feature>
<proteinExistence type="predicted"/>
<evidence type="ECO:0000259" key="1">
    <source>
        <dbReference type="Pfam" id="PF12680"/>
    </source>
</evidence>
<dbReference type="InterPro" id="IPR032710">
    <property type="entry name" value="NTF2-like_dom_sf"/>
</dbReference>
<dbReference type="EMBL" id="WVRA01000003">
    <property type="protein sequence ID" value="NOE18425.1"/>
    <property type="molecule type" value="Genomic_DNA"/>
</dbReference>
<gene>
    <name evidence="2" type="ORF">GS634_09885</name>
</gene>
<dbReference type="Gene3D" id="3.10.450.50">
    <property type="match status" value="1"/>
</dbReference>
<name>A0AA90YV32_9RHOB</name>
<reference evidence="2" key="1">
    <citation type="submission" date="2019-12" db="EMBL/GenBank/DDBJ databases">
        <title>Ruegeria JWLKs population differentiation of coral mucus and skeleton niches.</title>
        <authorList>
            <person name="Luo D."/>
        </authorList>
    </citation>
    <scope>NUCLEOTIDE SEQUENCE</scope>
    <source>
        <strain evidence="2">HKCCD6181</strain>
    </source>
</reference>
<evidence type="ECO:0000313" key="2">
    <source>
        <dbReference type="EMBL" id="NOE18425.1"/>
    </source>
</evidence>
<dbReference type="RefSeq" id="WP_170511100.1">
    <property type="nucleotide sequence ID" value="NZ_WVRA01000003.1"/>
</dbReference>
<dbReference type="InterPro" id="IPR037401">
    <property type="entry name" value="SnoaL-like"/>
</dbReference>
<protein>
    <submittedName>
        <fullName evidence="2">Nuclear transport factor 2 family protein</fullName>
    </submittedName>
</protein>